<dbReference type="Pfam" id="PF04476">
    <property type="entry name" value="4HFCP_synth"/>
    <property type="match status" value="1"/>
</dbReference>
<evidence type="ECO:0000256" key="1">
    <source>
        <dbReference type="ARBA" id="ARBA00003810"/>
    </source>
</evidence>
<dbReference type="RefSeq" id="WP_021007703.1">
    <property type="nucleotide sequence ID" value="NZ_JZWI01000001.1"/>
</dbReference>
<comment type="function">
    <text evidence="1">Catalyzes the formation of 4-(hydroxymethyl)-2-furancarboxaldehyde phosphate (4-HFC-P) from two molecules of glyceraldehyde-3-P (GA-3-P).</text>
</comment>
<gene>
    <name evidence="8" type="ORF">VPARA_01100</name>
</gene>
<keyword evidence="9" id="KW-1185">Reference proteome</keyword>
<name>A0A0H2MDK3_VARPD</name>
<dbReference type="EMBL" id="JZWI01000001">
    <property type="protein sequence ID" value="KLN58747.1"/>
    <property type="molecule type" value="Genomic_DNA"/>
</dbReference>
<evidence type="ECO:0000256" key="4">
    <source>
        <dbReference type="ARBA" id="ARBA00023270"/>
    </source>
</evidence>
<dbReference type="AlphaFoldDB" id="A0A0H2MDK3"/>
<dbReference type="EC" id="4.2.3.153" evidence="2"/>
<evidence type="ECO:0000256" key="2">
    <source>
        <dbReference type="ARBA" id="ARBA00012553"/>
    </source>
</evidence>
<evidence type="ECO:0000256" key="5">
    <source>
        <dbReference type="ARBA" id="ARBA00032523"/>
    </source>
</evidence>
<reference evidence="8 9" key="1">
    <citation type="submission" date="2015-03" db="EMBL/GenBank/DDBJ databases">
        <title>Genome sequence of Variovorax paradoxus TBEA6.</title>
        <authorList>
            <person name="Poehlein A."/>
            <person name="Schuldes J."/>
            <person name="Wuebbeler J.H."/>
            <person name="Hiessl S."/>
            <person name="Steinbuechel A."/>
            <person name="Daniel R."/>
        </authorList>
    </citation>
    <scope>NUCLEOTIDE SEQUENCE [LARGE SCALE GENOMIC DNA]</scope>
    <source>
        <strain evidence="8 9">TBEA6</strain>
    </source>
</reference>
<sequence>MTMRMLVSVRSVDEALLAARGGADFIDLKEPNEGALGGLPVATIGTVVGALRAHGISLPVSATIGDLPMHALDGILAQVDAVGACGVDYVKVGIERGPEAFAVLDALAACNWPVVPVFIADHGLDAALTAHACTLGFPGLMVDTADKQAGSLFDAVPMVELRAFLAQVRAAGRMAGVAGALRTAHVPLLQSLAPDFAGFRSAVCVGDRKAALSPERLAALAVLLHGEAVEPASA</sequence>
<feature type="active site" description="Schiff-base intermediate with substrate" evidence="7">
    <location>
        <position position="29"/>
    </location>
</feature>
<proteinExistence type="predicted"/>
<feature type="active site" description="Proton acceptor" evidence="7">
    <location>
        <position position="91"/>
    </location>
</feature>
<dbReference type="NCBIfam" id="NF002574">
    <property type="entry name" value="PRK02227.1-2"/>
    <property type="match status" value="1"/>
</dbReference>
<evidence type="ECO:0000313" key="9">
    <source>
        <dbReference type="Proteomes" id="UP000035170"/>
    </source>
</evidence>
<evidence type="ECO:0000256" key="3">
    <source>
        <dbReference type="ARBA" id="ARBA00023239"/>
    </source>
</evidence>
<keyword evidence="4" id="KW-0704">Schiff base</keyword>
<dbReference type="InterPro" id="IPR007565">
    <property type="entry name" value="4HFCP_synth"/>
</dbReference>
<keyword evidence="3" id="KW-0456">Lyase</keyword>
<dbReference type="GO" id="GO:0016829">
    <property type="term" value="F:lyase activity"/>
    <property type="evidence" value="ECO:0007669"/>
    <property type="project" value="UniProtKB-KW"/>
</dbReference>
<evidence type="ECO:0000313" key="8">
    <source>
        <dbReference type="EMBL" id="KLN58747.1"/>
    </source>
</evidence>
<organism evidence="8 9">
    <name type="scientific">Variovorax paradoxus</name>
    <dbReference type="NCBI Taxonomy" id="34073"/>
    <lineage>
        <taxon>Bacteria</taxon>
        <taxon>Pseudomonadati</taxon>
        <taxon>Pseudomonadota</taxon>
        <taxon>Betaproteobacteria</taxon>
        <taxon>Burkholderiales</taxon>
        <taxon>Comamonadaceae</taxon>
        <taxon>Variovorax</taxon>
    </lineage>
</organism>
<dbReference type="Proteomes" id="UP000035170">
    <property type="component" value="Unassembled WGS sequence"/>
</dbReference>
<evidence type="ECO:0000256" key="6">
    <source>
        <dbReference type="ARBA" id="ARBA00047628"/>
    </source>
</evidence>
<dbReference type="PIRSF" id="PIRSF015957">
    <property type="entry name" value="UCP015957"/>
    <property type="match status" value="1"/>
</dbReference>
<protein>
    <recommendedName>
        <fullName evidence="2">(5-formylfuran-3-yl)methyl phosphate synthase</fullName>
        <ecNumber evidence="2">4.2.3.153</ecNumber>
    </recommendedName>
    <alternativeName>
        <fullName evidence="5">4-(hydroxymethyl)-2-furancarboxaldehyde-phosphate synthase</fullName>
    </alternativeName>
</protein>
<comment type="caution">
    <text evidence="8">The sequence shown here is derived from an EMBL/GenBank/DDBJ whole genome shotgun (WGS) entry which is preliminary data.</text>
</comment>
<comment type="catalytic activity">
    <reaction evidence="6">
        <text>2 D-glyceraldehyde 3-phosphate = 4-(hydroxymethyl)-2-furancarboxaldehyde phosphate + phosphate + 2 H2O</text>
        <dbReference type="Rhea" id="RHEA:43536"/>
        <dbReference type="ChEBI" id="CHEBI:15377"/>
        <dbReference type="ChEBI" id="CHEBI:43474"/>
        <dbReference type="ChEBI" id="CHEBI:59776"/>
        <dbReference type="ChEBI" id="CHEBI:83407"/>
        <dbReference type="EC" id="4.2.3.153"/>
    </reaction>
</comment>
<evidence type="ECO:0000256" key="7">
    <source>
        <dbReference type="PIRSR" id="PIRSR015957-1"/>
    </source>
</evidence>
<dbReference type="PATRIC" id="fig|34073.19.peg.108"/>
<accession>A0A0H2MDK3</accession>